<feature type="domain" description="CCHC-type" evidence="4">
    <location>
        <begin position="464"/>
        <end position="478"/>
    </location>
</feature>
<feature type="region of interest" description="Disordered" evidence="3">
    <location>
        <begin position="390"/>
        <end position="410"/>
    </location>
</feature>
<gene>
    <name evidence="5" type="ORF">BDA96_10G178100</name>
</gene>
<keyword evidence="1" id="KW-0862">Zinc</keyword>
<dbReference type="Pfam" id="PF00098">
    <property type="entry name" value="zf-CCHC"/>
    <property type="match status" value="2"/>
</dbReference>
<keyword evidence="1" id="KW-0863">Zinc-finger</keyword>
<feature type="region of interest" description="Disordered" evidence="3">
    <location>
        <begin position="361"/>
        <end position="380"/>
    </location>
</feature>
<feature type="coiled-coil region" evidence="2">
    <location>
        <begin position="238"/>
        <end position="265"/>
    </location>
</feature>
<sequence length="584" mass="66283">MASSGVDDCETHIFDGTNFALCFELFDKINSKGTAYEMWESIKHTFGESSTWDDVKFKKEEPKVEIHEDVEHDHNKMVVEDCSTSWSSEDEDDGYESDASTSSSTSSHSSMSHGDDKVSIGGVIVDCDDPNFELTTCEQQKHLLYVTTCSHEELKLVHEELCVAHDNLVKNHAFLTKKLSNEKIKISESSSLGSNDQSHIVTNPCDVGKKHVSTSCDDLLSMPCSSHLDACSTSMSCETNLLKENNKLNEQVKNLSNKLEKCYNSKVTFEHILKTQRIYGDKCGLGFKEKMTKGKRKQEKRKLSHFMCYRCHEVGHLANGCPNKEKLKKMKEEERLKHVKCFKCRTWGHLTSMCPTKQLVKHQVKPQPKPRVEKEKKPQAQVKIYHEDGGNMGMMKKKTRRGGRQSRSSKDLSHIKCFECKNDGHFASNCPTKLEKKAQATFKTQGNEKQHMSKEEKAQSKRSCYLCRERGHMAHSCPLAPDAGPERPVWCLWLRCAERTGRWHRTLGGYYSSVLWCVTLASAREEFLTDGLVACDSVEARKEVVRCSGEEIVRGTVLTPRGSRRATLVERDVKSDKWSGRVNC</sequence>
<dbReference type="Gene3D" id="4.10.60.10">
    <property type="entry name" value="Zinc finger, CCHC-type"/>
    <property type="match status" value="3"/>
</dbReference>
<dbReference type="SUPFAM" id="SSF57756">
    <property type="entry name" value="Retrovirus zinc finger-like domains"/>
    <property type="match status" value="3"/>
</dbReference>
<dbReference type="EMBL" id="CM027689">
    <property type="protein sequence ID" value="KAG0514291.1"/>
    <property type="molecule type" value="Genomic_DNA"/>
</dbReference>
<dbReference type="GO" id="GO:0003676">
    <property type="term" value="F:nucleic acid binding"/>
    <property type="evidence" value="ECO:0007669"/>
    <property type="project" value="InterPro"/>
</dbReference>
<dbReference type="PROSITE" id="PS50158">
    <property type="entry name" value="ZF_CCHC"/>
    <property type="match status" value="3"/>
</dbReference>
<keyword evidence="1" id="KW-0479">Metal-binding</keyword>
<name>A0A921Q3N9_SORBI</name>
<keyword evidence="2" id="KW-0175">Coiled coil</keyword>
<dbReference type="GO" id="GO:0008270">
    <property type="term" value="F:zinc ion binding"/>
    <property type="evidence" value="ECO:0007669"/>
    <property type="project" value="UniProtKB-KW"/>
</dbReference>
<feature type="compositionally biased region" description="Basic and acidic residues" evidence="3">
    <location>
        <begin position="370"/>
        <end position="380"/>
    </location>
</feature>
<evidence type="ECO:0000256" key="2">
    <source>
        <dbReference type="SAM" id="Coils"/>
    </source>
</evidence>
<dbReference type="InterPro" id="IPR051714">
    <property type="entry name" value="Znf_CCHC_NABP"/>
</dbReference>
<feature type="region of interest" description="Disordered" evidence="3">
    <location>
        <begin position="82"/>
        <end position="115"/>
    </location>
</feature>
<feature type="compositionally biased region" description="Basic residues" evidence="3">
    <location>
        <begin position="395"/>
        <end position="404"/>
    </location>
</feature>
<reference evidence="5" key="2">
    <citation type="submission" date="2020-10" db="EMBL/GenBank/DDBJ databases">
        <authorList>
            <person name="Cooper E.A."/>
            <person name="Brenton Z.W."/>
            <person name="Flinn B.S."/>
            <person name="Jenkins J."/>
            <person name="Shu S."/>
            <person name="Flowers D."/>
            <person name="Luo F."/>
            <person name="Wang Y."/>
            <person name="Xia P."/>
            <person name="Barry K."/>
            <person name="Daum C."/>
            <person name="Lipzen A."/>
            <person name="Yoshinaga Y."/>
            <person name="Schmutz J."/>
            <person name="Saski C."/>
            <person name="Vermerris W."/>
            <person name="Kresovich S."/>
        </authorList>
    </citation>
    <scope>NUCLEOTIDE SEQUENCE</scope>
</reference>
<evidence type="ECO:0000313" key="5">
    <source>
        <dbReference type="EMBL" id="KAG0514291.1"/>
    </source>
</evidence>
<feature type="domain" description="CCHC-type" evidence="4">
    <location>
        <begin position="416"/>
        <end position="431"/>
    </location>
</feature>
<proteinExistence type="predicted"/>
<dbReference type="InterPro" id="IPR001878">
    <property type="entry name" value="Znf_CCHC"/>
</dbReference>
<dbReference type="PANTHER" id="PTHR23002">
    <property type="entry name" value="ZINC FINGER CCHC DOMAIN CONTAINING PROTEIN"/>
    <property type="match status" value="1"/>
</dbReference>
<dbReference type="SMART" id="SM00343">
    <property type="entry name" value="ZnF_C2HC"/>
    <property type="match status" value="4"/>
</dbReference>
<dbReference type="Proteomes" id="UP000807115">
    <property type="component" value="Chromosome 10"/>
</dbReference>
<feature type="domain" description="CCHC-type" evidence="4">
    <location>
        <begin position="308"/>
        <end position="323"/>
    </location>
</feature>
<dbReference type="AlphaFoldDB" id="A0A921Q3N9"/>
<dbReference type="InterPro" id="IPR036875">
    <property type="entry name" value="Znf_CCHC_sf"/>
</dbReference>
<protein>
    <recommendedName>
        <fullName evidence="4">CCHC-type domain-containing protein</fullName>
    </recommendedName>
</protein>
<comment type="caution">
    <text evidence="5">The sequence shown here is derived from an EMBL/GenBank/DDBJ whole genome shotgun (WGS) entry which is preliminary data.</text>
</comment>
<feature type="compositionally biased region" description="Low complexity" evidence="3">
    <location>
        <begin position="97"/>
        <end position="112"/>
    </location>
</feature>
<reference evidence="5" key="1">
    <citation type="journal article" date="2019" name="BMC Genomics">
        <title>A new reference genome for Sorghum bicolor reveals high levels of sequence similarity between sweet and grain genotypes: implications for the genetics of sugar metabolism.</title>
        <authorList>
            <person name="Cooper E.A."/>
            <person name="Brenton Z.W."/>
            <person name="Flinn B.S."/>
            <person name="Jenkins J."/>
            <person name="Shu S."/>
            <person name="Flowers D."/>
            <person name="Luo F."/>
            <person name="Wang Y."/>
            <person name="Xia P."/>
            <person name="Barry K."/>
            <person name="Daum C."/>
            <person name="Lipzen A."/>
            <person name="Yoshinaga Y."/>
            <person name="Schmutz J."/>
            <person name="Saski C."/>
            <person name="Vermerris W."/>
            <person name="Kresovich S."/>
        </authorList>
    </citation>
    <scope>NUCLEOTIDE SEQUENCE</scope>
</reference>
<organism evidence="5 6">
    <name type="scientific">Sorghum bicolor</name>
    <name type="common">Sorghum</name>
    <name type="synonym">Sorghum vulgare</name>
    <dbReference type="NCBI Taxonomy" id="4558"/>
    <lineage>
        <taxon>Eukaryota</taxon>
        <taxon>Viridiplantae</taxon>
        <taxon>Streptophyta</taxon>
        <taxon>Embryophyta</taxon>
        <taxon>Tracheophyta</taxon>
        <taxon>Spermatophyta</taxon>
        <taxon>Magnoliopsida</taxon>
        <taxon>Liliopsida</taxon>
        <taxon>Poales</taxon>
        <taxon>Poaceae</taxon>
        <taxon>PACMAD clade</taxon>
        <taxon>Panicoideae</taxon>
        <taxon>Andropogonodae</taxon>
        <taxon>Andropogoneae</taxon>
        <taxon>Sorghinae</taxon>
        <taxon>Sorghum</taxon>
    </lineage>
</organism>
<evidence type="ECO:0000256" key="3">
    <source>
        <dbReference type="SAM" id="MobiDB-lite"/>
    </source>
</evidence>
<evidence type="ECO:0000313" key="6">
    <source>
        <dbReference type="Proteomes" id="UP000807115"/>
    </source>
</evidence>
<evidence type="ECO:0000256" key="1">
    <source>
        <dbReference type="PROSITE-ProRule" id="PRU00047"/>
    </source>
</evidence>
<evidence type="ECO:0000259" key="4">
    <source>
        <dbReference type="PROSITE" id="PS50158"/>
    </source>
</evidence>
<accession>A0A921Q3N9</accession>